<sequence>MRTSLGAFEIAKSDLAVTTGLDGWQLTLCLNSAPLRCHTTKLVNPSNFYTSLFSRLRFSPRSPKQLLLLVERAGQKYLWIGKRSEGKQTYPGMLDHLPHGIACGDNIVKECQEEAGIPRSISMEAIPVGAVSYMDIDGYRYKKDVLFCSDLKLPEGFIPDNQDGEVESFKLIPIADGANVIKKTEYFKPNCNLVIMDFLFRHGYIFFFDASFIVVCPKSNFQFFSLRGQWFKERFHFSRVNILENWGVPLRVLQWHKPKQKLQKVVKTSERYKEKMHLPPSTESTGRSIFDLHHLKLARPPSIISDLQSPTTVSGAYGVHMNGYVERAGQKYLWPHGIACGDNIVKECEEEAGIPGSISMEAIPVGAVSYMDIDGYRYKRDVLFCSDLKLPEGFIPENQDGEVESFKLIPVADVANVIKKTEYFKPNCNLVILDFLFRHGYIFFFDASFIVVCPK</sequence>
<proteinExistence type="predicted"/>
<evidence type="ECO:0000313" key="2">
    <source>
        <dbReference type="Proteomes" id="UP000828048"/>
    </source>
</evidence>
<organism evidence="1 2">
    <name type="scientific">Vaccinium darrowii</name>
    <dbReference type="NCBI Taxonomy" id="229202"/>
    <lineage>
        <taxon>Eukaryota</taxon>
        <taxon>Viridiplantae</taxon>
        <taxon>Streptophyta</taxon>
        <taxon>Embryophyta</taxon>
        <taxon>Tracheophyta</taxon>
        <taxon>Spermatophyta</taxon>
        <taxon>Magnoliopsida</taxon>
        <taxon>eudicotyledons</taxon>
        <taxon>Gunneridae</taxon>
        <taxon>Pentapetalae</taxon>
        <taxon>asterids</taxon>
        <taxon>Ericales</taxon>
        <taxon>Ericaceae</taxon>
        <taxon>Vaccinioideae</taxon>
        <taxon>Vaccinieae</taxon>
        <taxon>Vaccinium</taxon>
    </lineage>
</organism>
<dbReference type="EMBL" id="CM037151">
    <property type="protein sequence ID" value="KAH7844753.1"/>
    <property type="molecule type" value="Genomic_DNA"/>
</dbReference>
<evidence type="ECO:0000313" key="1">
    <source>
        <dbReference type="EMBL" id="KAH7844753.1"/>
    </source>
</evidence>
<dbReference type="Proteomes" id="UP000828048">
    <property type="component" value="Chromosome 1"/>
</dbReference>
<accession>A0ACB7XUL9</accession>
<keyword evidence="2" id="KW-1185">Reference proteome</keyword>
<gene>
    <name evidence="1" type="ORF">Vadar_031314</name>
</gene>
<comment type="caution">
    <text evidence="1">The sequence shown here is derived from an EMBL/GenBank/DDBJ whole genome shotgun (WGS) entry which is preliminary data.</text>
</comment>
<reference evidence="1 2" key="1">
    <citation type="journal article" date="2021" name="Hortic Res">
        <title>High-quality reference genome and annotation aids understanding of berry development for evergreen blueberry (Vaccinium darrowii).</title>
        <authorList>
            <person name="Yu J."/>
            <person name="Hulse-Kemp A.M."/>
            <person name="Babiker E."/>
            <person name="Staton M."/>
        </authorList>
    </citation>
    <scope>NUCLEOTIDE SEQUENCE [LARGE SCALE GENOMIC DNA]</scope>
    <source>
        <strain evidence="2">cv. NJ 8807/NJ 8810</strain>
        <tissue evidence="1">Young leaf</tissue>
    </source>
</reference>
<name>A0ACB7XUL9_9ERIC</name>
<protein>
    <submittedName>
        <fullName evidence="1">Uncharacterized protein</fullName>
    </submittedName>
</protein>